<sequence length="740" mass="78895">MTGNNKVWRASLAGLASVAMLATMGVVAGTANAATTPDVADPKVTFVYNGKTYGTQEVTYGDSLVDALAGIVKTPSDADIVASGSAAPSGKFIGYYGEDGQPFDFTAPLTANTKVVAKYADDVDVVAVTFEGDYGFYPLGDATGYVLKGSTLDARQAPTDKADGQLTTAWSVEGAGVDTTKIADGTVDALDKIAVTRPKDGAATVTVKAKEFASDVKTLRFNGKSGTGLASTSYALNAYADGANDDDLLVDTTANSYAAPTIITPTADPTDSTKDKVTFGAWINEPGTKHSTKVGEDIANVKDGDTFEIDEASVVKYVVVKFDSKGGTSVAGERVLMDQGNGTYGFAKEPTAPTKDGYVFKGWANPSGKIIDWTASSDADNSPRVNYTKSAITLTAQWQATTSELKVTFRDADYDGKNADVAVKVNGNDFLSEDQAPSWTRDGYVLKGWTYNGNDFDFDAQVASDVNSGNDFVLTPVWIKVEADIVPAALKYVPAESNKYTTGLNVDGYKALFTADSWKTYSAAYTNVRKEYDQAVFASQDGKASAETAAKLVSELKDAWEKLVFEHNGGQDVTLDGTAVHRLFSPTQGEHFYSADPAEILMLTQKLTTDGGWNDEGVLFYTAKKGDQYADALASFTEDTKALKDVVTPILTDYVRFFNPSTGDHVWTVEGGDEYNALKPQDSWNEEGAAFYAPTFTGTTKVNRLYNGELNRHLLSVSASEQATLQGTGWTVEGLAVKGI</sequence>
<dbReference type="Pfam" id="PF18885">
    <property type="entry name" value="DUF5648"/>
    <property type="match status" value="1"/>
</dbReference>
<keyword evidence="2" id="KW-0732">Signal</keyword>
<evidence type="ECO:0000259" key="3">
    <source>
        <dbReference type="Pfam" id="PF18885"/>
    </source>
</evidence>
<feature type="chain" id="PRO_5030569540" description="DUF5648 domain-containing protein" evidence="2">
    <location>
        <begin position="34"/>
        <end position="740"/>
    </location>
</feature>
<name>A0A7Y0F2P6_9BIFI</name>
<proteinExistence type="predicted"/>
<feature type="signal peptide" evidence="2">
    <location>
        <begin position="1"/>
        <end position="33"/>
    </location>
</feature>
<comment type="subcellular location">
    <subcellularLocation>
        <location evidence="1">Cell envelope</location>
    </subcellularLocation>
</comment>
<gene>
    <name evidence="4" type="ORF">G1C96_1400</name>
</gene>
<comment type="caution">
    <text evidence="4">The sequence shown here is derived from an EMBL/GenBank/DDBJ whole genome shotgun (WGS) entry which is preliminary data.</text>
</comment>
<feature type="domain" description="DUF5648" evidence="3">
    <location>
        <begin position="620"/>
        <end position="738"/>
    </location>
</feature>
<dbReference type="GO" id="GO:0030313">
    <property type="term" value="C:cell envelope"/>
    <property type="evidence" value="ECO:0007669"/>
    <property type="project" value="UniProtKB-SubCell"/>
</dbReference>
<dbReference type="EMBL" id="JAAIIH010000011">
    <property type="protein sequence ID" value="NMN00821.1"/>
    <property type="molecule type" value="Genomic_DNA"/>
</dbReference>
<evidence type="ECO:0000313" key="5">
    <source>
        <dbReference type="Proteomes" id="UP000588277"/>
    </source>
</evidence>
<accession>A0A7Y0F2P6</accession>
<organism evidence="4 5">
    <name type="scientific">Bifidobacterium moraviense</name>
    <dbReference type="NCBI Taxonomy" id="2675323"/>
    <lineage>
        <taxon>Bacteria</taxon>
        <taxon>Bacillati</taxon>
        <taxon>Actinomycetota</taxon>
        <taxon>Actinomycetes</taxon>
        <taxon>Bifidobacteriales</taxon>
        <taxon>Bifidobacteriaceae</taxon>
        <taxon>Bifidobacterium</taxon>
    </lineage>
</organism>
<reference evidence="4 5" key="1">
    <citation type="submission" date="2020-02" db="EMBL/GenBank/DDBJ databases">
        <title>Characterization of phylogenetic diversity of novel bifidobacterial species isolated in Czech ZOOs.</title>
        <authorList>
            <person name="Lugli G.A."/>
            <person name="Vera N.B."/>
            <person name="Ventura M."/>
        </authorList>
    </citation>
    <scope>NUCLEOTIDE SEQUENCE [LARGE SCALE GENOMIC DNA]</scope>
    <source>
        <strain evidence="4 5">DSM 109958</strain>
    </source>
</reference>
<keyword evidence="5" id="KW-1185">Reference proteome</keyword>
<dbReference type="Pfam" id="PF09479">
    <property type="entry name" value="Flg_new"/>
    <property type="match status" value="2"/>
</dbReference>
<dbReference type="RefSeq" id="WP_169275911.1">
    <property type="nucleotide sequence ID" value="NZ_JAAIIH010000011.1"/>
</dbReference>
<dbReference type="InterPro" id="IPR043708">
    <property type="entry name" value="DUF5648"/>
</dbReference>
<dbReference type="AlphaFoldDB" id="A0A7Y0F2P6"/>
<dbReference type="Gene3D" id="2.60.40.4270">
    <property type="entry name" value="Listeria-Bacteroides repeat domain"/>
    <property type="match status" value="1"/>
</dbReference>
<dbReference type="Proteomes" id="UP000588277">
    <property type="component" value="Unassembled WGS sequence"/>
</dbReference>
<dbReference type="InterPro" id="IPR013378">
    <property type="entry name" value="InlB-like_B-rpt"/>
</dbReference>
<dbReference type="NCBIfam" id="TIGR02543">
    <property type="entry name" value="List_Bact_rpt"/>
    <property type="match status" value="1"/>
</dbReference>
<evidence type="ECO:0000313" key="4">
    <source>
        <dbReference type="EMBL" id="NMN00821.1"/>
    </source>
</evidence>
<evidence type="ECO:0000256" key="1">
    <source>
        <dbReference type="ARBA" id="ARBA00004196"/>
    </source>
</evidence>
<protein>
    <recommendedName>
        <fullName evidence="3">DUF5648 domain-containing protein</fullName>
    </recommendedName>
</protein>
<dbReference type="InterPro" id="IPR042229">
    <property type="entry name" value="Listeria/Bacterioides_rpt_sf"/>
</dbReference>
<evidence type="ECO:0000256" key="2">
    <source>
        <dbReference type="SAM" id="SignalP"/>
    </source>
</evidence>